<evidence type="ECO:0000313" key="2">
    <source>
        <dbReference type="Proteomes" id="UP000012153"/>
    </source>
</evidence>
<evidence type="ECO:0000313" key="1">
    <source>
        <dbReference type="EMBL" id="EMO43130.1"/>
    </source>
</evidence>
<organism evidence="1 2">
    <name type="scientific">Leptospira noguchii serovar Autumnalis str. ZUN142</name>
    <dbReference type="NCBI Taxonomy" id="1085540"/>
    <lineage>
        <taxon>Bacteria</taxon>
        <taxon>Pseudomonadati</taxon>
        <taxon>Spirochaetota</taxon>
        <taxon>Spirochaetia</taxon>
        <taxon>Leptospirales</taxon>
        <taxon>Leptospiraceae</taxon>
        <taxon>Leptospira</taxon>
    </lineage>
</organism>
<proteinExistence type="predicted"/>
<dbReference type="Proteomes" id="UP000012153">
    <property type="component" value="Unassembled WGS sequence"/>
</dbReference>
<protein>
    <submittedName>
        <fullName evidence="1">Uncharacterized protein</fullName>
    </submittedName>
</protein>
<accession>M6UF13</accession>
<name>M6UF13_9LEPT</name>
<dbReference type="EMBL" id="AHOP02000001">
    <property type="protein sequence ID" value="EMO43130.1"/>
    <property type="molecule type" value="Genomic_DNA"/>
</dbReference>
<comment type="caution">
    <text evidence="1">The sequence shown here is derived from an EMBL/GenBank/DDBJ whole genome shotgun (WGS) entry which is preliminary data.</text>
</comment>
<gene>
    <name evidence="1" type="ORF">LEP1GSC186_2567</name>
</gene>
<dbReference type="AlphaFoldDB" id="M6UF13"/>
<reference evidence="1 2" key="1">
    <citation type="submission" date="2013-01" db="EMBL/GenBank/DDBJ databases">
        <authorList>
            <person name="Harkins D.M."/>
            <person name="Durkin A.S."/>
            <person name="Brinkac L.M."/>
            <person name="Haft D.H."/>
            <person name="Selengut J.D."/>
            <person name="Sanka R."/>
            <person name="DePew J."/>
            <person name="Purushe J."/>
            <person name="Matthias M.A."/>
            <person name="Vinetz J.M."/>
            <person name="Sutton G.G."/>
            <person name="Nierman W.C."/>
            <person name="Fouts D.E."/>
        </authorList>
    </citation>
    <scope>NUCLEOTIDE SEQUENCE [LARGE SCALE GENOMIC DNA]</scope>
    <source>
        <strain evidence="1 2">ZUN142</strain>
    </source>
</reference>
<sequence length="57" mass="6850">MNYFFNNLTGEESPACVLYNFYFIFQMDLNAGSARNITFLEYYNRSFRFVSLRQLVL</sequence>